<keyword evidence="8" id="KW-1185">Reference proteome</keyword>
<dbReference type="PANTHER" id="PTHR31760">
    <property type="entry name" value="S-ADENOSYL-L-METHIONINE-DEPENDENT METHYLTRANSFERASES SUPERFAMILY PROTEIN"/>
    <property type="match status" value="1"/>
</dbReference>
<gene>
    <name evidence="6 7" type="primary">rsmG</name>
    <name evidence="7" type="ORF">HCR_09540</name>
</gene>
<keyword evidence="2 6" id="KW-0698">rRNA processing</keyword>
<dbReference type="NCBIfam" id="TIGR00138">
    <property type="entry name" value="rsmG_gidB"/>
    <property type="match status" value="1"/>
</dbReference>
<dbReference type="InterPro" id="IPR003682">
    <property type="entry name" value="rRNA_ssu_MeTfrase_G"/>
</dbReference>
<dbReference type="PIRSF" id="PIRSF003078">
    <property type="entry name" value="GidB"/>
    <property type="match status" value="1"/>
</dbReference>
<sequence>MSLKRTIENVGIDLSETIHKNLDAFAKHLMKWNRIHNLTGAKTRTAIDTQILDSIWPLTFLPERDSLLDIGTGAGFPGMVLAIALPETECTLCEPLRKRAAFLRFIARELGLKNVTVEAKRVEALEVRPYTLITSRAVTETPTLIDWSRPFVSEGTQMLFYKGEQVFEEIEGLDACGVELISRDKRNYLWIKEASKC</sequence>
<evidence type="ECO:0000256" key="6">
    <source>
        <dbReference type="HAMAP-Rule" id="MF_00074"/>
    </source>
</evidence>
<feature type="binding site" evidence="6">
    <location>
        <position position="136"/>
    </location>
    <ligand>
        <name>S-adenosyl-L-methionine</name>
        <dbReference type="ChEBI" id="CHEBI:59789"/>
    </ligand>
</feature>
<name>A0ABM8FMF8_9BACT</name>
<evidence type="ECO:0000256" key="5">
    <source>
        <dbReference type="ARBA" id="ARBA00022691"/>
    </source>
</evidence>
<dbReference type="Pfam" id="PF02527">
    <property type="entry name" value="GidB"/>
    <property type="match status" value="1"/>
</dbReference>
<feature type="binding site" evidence="6">
    <location>
        <position position="76"/>
    </location>
    <ligand>
        <name>S-adenosyl-L-methionine</name>
        <dbReference type="ChEBI" id="CHEBI:59789"/>
    </ligand>
</feature>
<feature type="binding site" evidence="6">
    <location>
        <begin position="122"/>
        <end position="123"/>
    </location>
    <ligand>
        <name>S-adenosyl-L-methionine</name>
        <dbReference type="ChEBI" id="CHEBI:59789"/>
    </ligand>
</feature>
<dbReference type="HAMAP" id="MF_00074">
    <property type="entry name" value="16SrRNA_methyltr_G"/>
    <property type="match status" value="1"/>
</dbReference>
<dbReference type="Gene3D" id="3.40.50.150">
    <property type="entry name" value="Vaccinia Virus protein VP39"/>
    <property type="match status" value="1"/>
</dbReference>
<comment type="function">
    <text evidence="6">Specifically methylates the N7 position of a guanine in 16S rRNA.</text>
</comment>
<dbReference type="EMBL" id="AP027370">
    <property type="protein sequence ID" value="BDY12642.1"/>
    <property type="molecule type" value="Genomic_DNA"/>
</dbReference>
<evidence type="ECO:0000313" key="7">
    <source>
        <dbReference type="EMBL" id="BDY12642.1"/>
    </source>
</evidence>
<comment type="subcellular location">
    <subcellularLocation>
        <location evidence="6">Cytoplasm</location>
    </subcellularLocation>
</comment>
<keyword evidence="1 6" id="KW-0963">Cytoplasm</keyword>
<evidence type="ECO:0000313" key="8">
    <source>
        <dbReference type="Proteomes" id="UP001321445"/>
    </source>
</evidence>
<dbReference type="SUPFAM" id="SSF53335">
    <property type="entry name" value="S-adenosyl-L-methionine-dependent methyltransferases"/>
    <property type="match status" value="1"/>
</dbReference>
<comment type="caution">
    <text evidence="6">Lacks conserved residue(s) required for the propagation of feature annotation.</text>
</comment>
<accession>A0ABM8FMF8</accession>
<keyword evidence="3 6" id="KW-0489">Methyltransferase</keyword>
<evidence type="ECO:0000256" key="4">
    <source>
        <dbReference type="ARBA" id="ARBA00022679"/>
    </source>
</evidence>
<comment type="similarity">
    <text evidence="6">Belongs to the methyltransferase superfamily. RNA methyltransferase RsmG family.</text>
</comment>
<dbReference type="GO" id="GO:0008168">
    <property type="term" value="F:methyltransferase activity"/>
    <property type="evidence" value="ECO:0007669"/>
    <property type="project" value="UniProtKB-KW"/>
</dbReference>
<dbReference type="EC" id="2.1.1.-" evidence="6"/>
<evidence type="ECO:0000256" key="2">
    <source>
        <dbReference type="ARBA" id="ARBA00022552"/>
    </source>
</evidence>
<evidence type="ECO:0000256" key="1">
    <source>
        <dbReference type="ARBA" id="ARBA00022490"/>
    </source>
</evidence>
<dbReference type="Proteomes" id="UP001321445">
    <property type="component" value="Chromosome"/>
</dbReference>
<protein>
    <recommendedName>
        <fullName evidence="6">Ribosomal RNA small subunit methyltransferase G</fullName>
        <ecNumber evidence="6">2.1.1.-</ecNumber>
    </recommendedName>
    <alternativeName>
        <fullName evidence="6">16S rRNA 7-methylguanosine methyltransferase</fullName>
        <shortName evidence="6">16S rRNA m7G methyltransferase</shortName>
    </alternativeName>
</protein>
<feature type="binding site" evidence="6">
    <location>
        <position position="71"/>
    </location>
    <ligand>
        <name>S-adenosyl-L-methionine</name>
        <dbReference type="ChEBI" id="CHEBI:59789"/>
    </ligand>
</feature>
<keyword evidence="5 6" id="KW-0949">S-adenosyl-L-methionine</keyword>
<dbReference type="GO" id="GO:0032259">
    <property type="term" value="P:methylation"/>
    <property type="evidence" value="ECO:0007669"/>
    <property type="project" value="UniProtKB-KW"/>
</dbReference>
<dbReference type="InterPro" id="IPR029063">
    <property type="entry name" value="SAM-dependent_MTases_sf"/>
</dbReference>
<organism evidence="7 8">
    <name type="scientific">Hydrogenimonas cancrithermarum</name>
    <dbReference type="NCBI Taxonomy" id="2993563"/>
    <lineage>
        <taxon>Bacteria</taxon>
        <taxon>Pseudomonadati</taxon>
        <taxon>Campylobacterota</taxon>
        <taxon>Epsilonproteobacteria</taxon>
        <taxon>Campylobacterales</taxon>
        <taxon>Hydrogenimonadaceae</taxon>
        <taxon>Hydrogenimonas</taxon>
    </lineage>
</organism>
<reference evidence="7 8" key="1">
    <citation type="submission" date="2023-03" db="EMBL/GenBank/DDBJ databases">
        <title>Description of Hydrogenimonas sp. ISO32.</title>
        <authorList>
            <person name="Mino S."/>
            <person name="Fukazawa S."/>
            <person name="Sawabe T."/>
        </authorList>
    </citation>
    <scope>NUCLEOTIDE SEQUENCE [LARGE SCALE GENOMIC DNA]</scope>
    <source>
        <strain evidence="7 8">ISO32</strain>
    </source>
</reference>
<proteinExistence type="inferred from homology"/>
<dbReference type="RefSeq" id="WP_286337829.1">
    <property type="nucleotide sequence ID" value="NZ_AP027370.1"/>
</dbReference>
<evidence type="ECO:0000256" key="3">
    <source>
        <dbReference type="ARBA" id="ARBA00022603"/>
    </source>
</evidence>
<dbReference type="CDD" id="cd02440">
    <property type="entry name" value="AdoMet_MTases"/>
    <property type="match status" value="1"/>
</dbReference>
<dbReference type="PANTHER" id="PTHR31760:SF0">
    <property type="entry name" value="S-ADENOSYL-L-METHIONINE-DEPENDENT METHYLTRANSFERASES SUPERFAMILY PROTEIN"/>
    <property type="match status" value="1"/>
</dbReference>
<keyword evidence="4 6" id="KW-0808">Transferase</keyword>